<dbReference type="EMBL" id="CDMZ01005751">
    <property type="protein sequence ID" value="CEM54054.1"/>
    <property type="molecule type" value="Genomic_DNA"/>
</dbReference>
<dbReference type="Pfam" id="PF01532">
    <property type="entry name" value="Glyco_hydro_47"/>
    <property type="match status" value="1"/>
</dbReference>
<dbReference type="AlphaFoldDB" id="A0A0G4IA69"/>
<dbReference type="PANTHER" id="PTHR11742">
    <property type="entry name" value="MANNOSYL-OLIGOSACCHARIDE ALPHA-1,2-MANNOSIDASE-RELATED"/>
    <property type="match status" value="1"/>
</dbReference>
<accession>A0A0G4IA69</accession>
<dbReference type="InterPro" id="IPR001382">
    <property type="entry name" value="Glyco_hydro_47"/>
</dbReference>
<evidence type="ECO:0000256" key="2">
    <source>
        <dbReference type="ARBA" id="ARBA00004922"/>
    </source>
</evidence>
<reference evidence="8" key="1">
    <citation type="submission" date="2014-11" db="EMBL/GenBank/DDBJ databases">
        <authorList>
            <person name="Otto D Thomas"/>
            <person name="Naeem Raeece"/>
        </authorList>
    </citation>
    <scope>NUCLEOTIDE SEQUENCE</scope>
</reference>
<organism evidence="8">
    <name type="scientific">Chromera velia CCMP2878</name>
    <dbReference type="NCBI Taxonomy" id="1169474"/>
    <lineage>
        <taxon>Eukaryota</taxon>
        <taxon>Sar</taxon>
        <taxon>Alveolata</taxon>
        <taxon>Colpodellida</taxon>
        <taxon>Chromeraceae</taxon>
        <taxon>Chromera</taxon>
    </lineage>
</organism>
<gene>
    <name evidence="8" type="ORF">Cvel_12472</name>
</gene>
<evidence type="ECO:0000256" key="1">
    <source>
        <dbReference type="ARBA" id="ARBA00001913"/>
    </source>
</evidence>
<evidence type="ECO:0000313" key="8">
    <source>
        <dbReference type="EMBL" id="CEM54054.1"/>
    </source>
</evidence>
<dbReference type="EC" id="3.2.1.-" evidence="6"/>
<name>A0A0G4IA69_9ALVE</name>
<dbReference type="VEuPathDB" id="CryptoDB:Cvel_12472"/>
<evidence type="ECO:0000256" key="7">
    <source>
        <dbReference type="SAM" id="SignalP"/>
    </source>
</evidence>
<dbReference type="GO" id="GO:0016020">
    <property type="term" value="C:membrane"/>
    <property type="evidence" value="ECO:0007669"/>
    <property type="project" value="InterPro"/>
</dbReference>
<dbReference type="GO" id="GO:0004571">
    <property type="term" value="F:mannosyl-oligosaccharide 1,2-alpha-mannosidase activity"/>
    <property type="evidence" value="ECO:0007669"/>
    <property type="project" value="InterPro"/>
</dbReference>
<dbReference type="GO" id="GO:0005509">
    <property type="term" value="F:calcium ion binding"/>
    <property type="evidence" value="ECO:0007669"/>
    <property type="project" value="InterPro"/>
</dbReference>
<dbReference type="PRINTS" id="PR00747">
    <property type="entry name" value="GLYHDRLASE47"/>
</dbReference>
<dbReference type="SUPFAM" id="SSF48225">
    <property type="entry name" value="Seven-hairpin glycosidases"/>
    <property type="match status" value="1"/>
</dbReference>
<comment type="pathway">
    <text evidence="2">Protein modification; protein glycosylation.</text>
</comment>
<evidence type="ECO:0000256" key="4">
    <source>
        <dbReference type="ARBA" id="ARBA00022801"/>
    </source>
</evidence>
<comment type="cofactor">
    <cofactor evidence="1">
        <name>Ca(2+)</name>
        <dbReference type="ChEBI" id="CHEBI:29108"/>
    </cofactor>
</comment>
<sequence>MRWAFLLVSVPGAAVLLASAASSSGAQDPACQFPESPYEYWSGRGVRLHDNGTKYTVPEGEEFDFKVTERCVDGLTEGQIIHRYPWEWLEQHTVEVLRKSDEDAKERRKEVVKAIEFVWFAYTKKAWNADEIRPISGQPKNDFLDAATMLIDAMSTLKLAGLDDEFDLAVKWLSDKRRFNPREQGQRTLSFFELNIRVTGGLISAYALSGNKKLLDLAEEFAEGSLSAFPTGAGSEFPMRHTRMFAGRPGTGTSGHSLATVGTFQVEWRALSFFTGNEKWARIADNVSDHLHDLAMRAYPGLTGVWLHKNGNRWESKNG</sequence>
<evidence type="ECO:0000256" key="3">
    <source>
        <dbReference type="ARBA" id="ARBA00007658"/>
    </source>
</evidence>
<comment type="similarity">
    <text evidence="3 6">Belongs to the glycosyl hydrolase 47 family.</text>
</comment>
<dbReference type="PhylomeDB" id="A0A0G4IA69"/>
<protein>
    <recommendedName>
        <fullName evidence="6">alpha-1,2-Mannosidase</fullName>
        <ecNumber evidence="6">3.2.1.-</ecNumber>
    </recommendedName>
</protein>
<dbReference type="InterPro" id="IPR036026">
    <property type="entry name" value="Seven-hairpin_glycosidases"/>
</dbReference>
<dbReference type="InterPro" id="IPR050749">
    <property type="entry name" value="Glycosyl_Hydrolase_47"/>
</dbReference>
<dbReference type="InterPro" id="IPR012341">
    <property type="entry name" value="6hp_glycosidase-like_sf"/>
</dbReference>
<feature type="chain" id="PRO_5005192398" description="alpha-1,2-Mannosidase" evidence="7">
    <location>
        <begin position="27"/>
        <end position="319"/>
    </location>
</feature>
<feature type="signal peptide" evidence="7">
    <location>
        <begin position="1"/>
        <end position="26"/>
    </location>
</feature>
<proteinExistence type="inferred from homology"/>
<keyword evidence="7" id="KW-0732">Signal</keyword>
<keyword evidence="4 6" id="KW-0378">Hydrolase</keyword>
<evidence type="ECO:0000256" key="6">
    <source>
        <dbReference type="RuleBase" id="RU361193"/>
    </source>
</evidence>
<keyword evidence="5" id="KW-1015">Disulfide bond</keyword>
<evidence type="ECO:0000256" key="5">
    <source>
        <dbReference type="ARBA" id="ARBA00023157"/>
    </source>
</evidence>
<keyword evidence="6" id="KW-0326">Glycosidase</keyword>
<dbReference type="Gene3D" id="1.50.10.10">
    <property type="match status" value="1"/>
</dbReference>
<dbReference type="GO" id="GO:0005975">
    <property type="term" value="P:carbohydrate metabolic process"/>
    <property type="evidence" value="ECO:0007669"/>
    <property type="project" value="InterPro"/>
</dbReference>
<dbReference type="GO" id="GO:0005783">
    <property type="term" value="C:endoplasmic reticulum"/>
    <property type="evidence" value="ECO:0007669"/>
    <property type="project" value="TreeGrafter"/>
</dbReference>